<reference evidence="2" key="1">
    <citation type="journal article" date="2019" name="Int. J. Syst. Evol. Microbiol.">
        <title>The Global Catalogue of Microorganisms (GCM) 10K type strain sequencing project: providing services to taxonomists for standard genome sequencing and annotation.</title>
        <authorList>
            <consortium name="The Broad Institute Genomics Platform"/>
            <consortium name="The Broad Institute Genome Sequencing Center for Infectious Disease"/>
            <person name="Wu L."/>
            <person name="Ma J."/>
        </authorList>
    </citation>
    <scope>NUCLEOTIDE SEQUENCE [LARGE SCALE GENOMIC DNA]</scope>
    <source>
        <strain evidence="2">JCM 31486</strain>
    </source>
</reference>
<dbReference type="Pfam" id="PF19531">
    <property type="entry name" value="DUF6058"/>
    <property type="match status" value="1"/>
</dbReference>
<gene>
    <name evidence="1" type="ORF">ACFQ1S_22990</name>
</gene>
<evidence type="ECO:0000313" key="1">
    <source>
        <dbReference type="EMBL" id="MFD1048199.1"/>
    </source>
</evidence>
<accession>A0ABW3MES4</accession>
<dbReference type="EMBL" id="JBHTIS010001455">
    <property type="protein sequence ID" value="MFD1048199.1"/>
    <property type="molecule type" value="Genomic_DNA"/>
</dbReference>
<organism evidence="1 2">
    <name type="scientific">Kibdelosporangium lantanae</name>
    <dbReference type="NCBI Taxonomy" id="1497396"/>
    <lineage>
        <taxon>Bacteria</taxon>
        <taxon>Bacillati</taxon>
        <taxon>Actinomycetota</taxon>
        <taxon>Actinomycetes</taxon>
        <taxon>Pseudonocardiales</taxon>
        <taxon>Pseudonocardiaceae</taxon>
        <taxon>Kibdelosporangium</taxon>
    </lineage>
</organism>
<keyword evidence="2" id="KW-1185">Reference proteome</keyword>
<name>A0ABW3MES4_9PSEU</name>
<dbReference type="Proteomes" id="UP001597045">
    <property type="component" value="Unassembled WGS sequence"/>
</dbReference>
<comment type="caution">
    <text evidence="1">The sequence shown here is derived from an EMBL/GenBank/DDBJ whole genome shotgun (WGS) entry which is preliminary data.</text>
</comment>
<proteinExistence type="predicted"/>
<evidence type="ECO:0000313" key="2">
    <source>
        <dbReference type="Proteomes" id="UP001597045"/>
    </source>
</evidence>
<protein>
    <submittedName>
        <fullName evidence="1">DUF6058 family natural product biosynthesis protein</fullName>
    </submittedName>
</protein>
<feature type="non-terminal residue" evidence="1">
    <location>
        <position position="1"/>
    </location>
</feature>
<sequence length="123" mass="13700">DDGLRLVVQVFRRGARGEGVQVLLAGEDRRAGVVLLVVLSGQYVCLRSVTPTTMRRKDALMTAIDDAVRDPRPDDRSWLSRLHALVDELDALEPPFTAYDRLRFGGPVSRDTHVDQVRAAYSP</sequence>
<dbReference type="InterPro" id="IPR045694">
    <property type="entry name" value="DUF6058"/>
</dbReference>